<feature type="compositionally biased region" description="Basic and acidic residues" evidence="1">
    <location>
        <begin position="8"/>
        <end position="17"/>
    </location>
</feature>
<dbReference type="Proteomes" id="UP000255207">
    <property type="component" value="Unassembled WGS sequence"/>
</dbReference>
<gene>
    <name evidence="3" type="ORF">DWE98_15180</name>
</gene>
<comment type="caution">
    <text evidence="3">The sequence shown here is derived from an EMBL/GenBank/DDBJ whole genome shotgun (WGS) entry which is preliminary data.</text>
</comment>
<keyword evidence="2" id="KW-0472">Membrane</keyword>
<protein>
    <submittedName>
        <fullName evidence="3">Uncharacterized protein</fullName>
    </submittedName>
</protein>
<proteinExistence type="predicted"/>
<accession>A0A370L590</accession>
<sequence>MVWAMQGKDFRGRHPALDSDEEENMSDDVMRTVPPRAHERWFDLCFRLIILALAGFWLLMPPAGVSQRPAGDVKAAETTR</sequence>
<dbReference type="EMBL" id="QQTP01000007">
    <property type="protein sequence ID" value="RDJ24242.1"/>
    <property type="molecule type" value="Genomic_DNA"/>
</dbReference>
<reference evidence="4" key="1">
    <citation type="submission" date="2018-07" db="EMBL/GenBank/DDBJ databases">
        <authorList>
            <person name="Safronova V.I."/>
            <person name="Chirak E.R."/>
            <person name="Sazanova A.L."/>
        </authorList>
    </citation>
    <scope>NUCLEOTIDE SEQUENCE [LARGE SCALE GENOMIC DNA]</scope>
    <source>
        <strain evidence="4">RCAM04685</strain>
    </source>
</reference>
<keyword evidence="2" id="KW-0812">Transmembrane</keyword>
<evidence type="ECO:0000256" key="1">
    <source>
        <dbReference type="SAM" id="MobiDB-lite"/>
    </source>
</evidence>
<evidence type="ECO:0000313" key="4">
    <source>
        <dbReference type="Proteomes" id="UP000255207"/>
    </source>
</evidence>
<dbReference type="AlphaFoldDB" id="A0A370L590"/>
<feature type="transmembrane region" description="Helical" evidence="2">
    <location>
        <begin position="41"/>
        <end position="60"/>
    </location>
</feature>
<evidence type="ECO:0000256" key="2">
    <source>
        <dbReference type="SAM" id="Phobius"/>
    </source>
</evidence>
<keyword evidence="4" id="KW-1185">Reference proteome</keyword>
<keyword evidence="2" id="KW-1133">Transmembrane helix</keyword>
<evidence type="ECO:0000313" key="3">
    <source>
        <dbReference type="EMBL" id="RDJ24242.1"/>
    </source>
</evidence>
<name>A0A370L590_9HYPH</name>
<organism evidence="3 4">
    <name type="scientific">Bosea caraganae</name>
    <dbReference type="NCBI Taxonomy" id="2763117"/>
    <lineage>
        <taxon>Bacteria</taxon>
        <taxon>Pseudomonadati</taxon>
        <taxon>Pseudomonadota</taxon>
        <taxon>Alphaproteobacteria</taxon>
        <taxon>Hyphomicrobiales</taxon>
        <taxon>Boseaceae</taxon>
        <taxon>Bosea</taxon>
    </lineage>
</organism>
<feature type="region of interest" description="Disordered" evidence="1">
    <location>
        <begin position="1"/>
        <end position="27"/>
    </location>
</feature>